<sequence>MLQVADGRLRQLTERDVESGVIPRFRAVVDVQPDAIAVADEHHELTYAELAQQAAAVLTLVRETIATLRPPTVPNGPEAFEAREPVAMLFAHTTEAVVALLAIVASGHPVLVLDARTPGPRLRQLVTTVGARVVITDAVNEVVAHGLGVEIVAPYRTDRDVDTSVLWSDPPEPTSVAAVAFTSGSTGTPKPVANDHRLFVRDAWNSSIVTGCYDASSTIAHTLPIAFHAGLTTTIHGLVVGARMQLFDTRTNGIGALPDVIAEHGCAVMIASPAILRGFVASNPDPAKLASLRSLTIAGEPAFSRDVEAVRPLLPSTCVVRNRYGSSETGLIAEFPMASDDLELPVQLPIGTGVGRTVVDVIDAEGESLPVGETGRLTVTAPTVATGYWGLPEATAAAFYDNGDGTHTYRTSDVGRRRADGTVEIVGRVDHSVKIRGYLVDPGEVDAALSTLPGIREAVTVGHKRADGRAQLVAYVVAPEVDVAGWRGALRAVIPGHMVPDVFVAVPALPRNDRGKIDRGALPEPVEQEHTAQLTTRWEQLVAEQWMAVLDREAQVNPDDDFFAIGGDSLAAEALMTRLTDELGINPEVAVTSTLAAHPVLRDFAERLRDPARQASGSLVTLQSKELARRSSSWRAAAAWASRSSRWPGDSARTSRPTPCRTPSWSPAVCRTGRCRRSPGATSRRSGRCSRTAPITSPGTRSEAWSPTRWPSS</sequence>
<organism evidence="3 4">
    <name type="scientific">Arsenicicoccus piscis</name>
    <dbReference type="NCBI Taxonomy" id="673954"/>
    <lineage>
        <taxon>Bacteria</taxon>
        <taxon>Bacillati</taxon>
        <taxon>Actinomycetota</taxon>
        <taxon>Actinomycetes</taxon>
        <taxon>Micrococcales</taxon>
        <taxon>Intrasporangiaceae</taxon>
        <taxon>Arsenicicoccus</taxon>
    </lineage>
</organism>
<dbReference type="PROSITE" id="PS50075">
    <property type="entry name" value="CARRIER"/>
    <property type="match status" value="1"/>
</dbReference>
<feature type="compositionally biased region" description="Polar residues" evidence="1">
    <location>
        <begin position="652"/>
        <end position="665"/>
    </location>
</feature>
<comment type="caution">
    <text evidence="3">The sequence shown here is derived from an EMBL/GenBank/DDBJ whole genome shotgun (WGS) entry which is preliminary data.</text>
</comment>
<dbReference type="Pfam" id="PF00501">
    <property type="entry name" value="AMP-binding"/>
    <property type="match status" value="1"/>
</dbReference>
<dbReference type="SUPFAM" id="SSF47336">
    <property type="entry name" value="ACP-like"/>
    <property type="match status" value="1"/>
</dbReference>
<dbReference type="PANTHER" id="PTHR45527">
    <property type="entry name" value="NONRIBOSOMAL PEPTIDE SYNTHETASE"/>
    <property type="match status" value="1"/>
</dbReference>
<name>A0ABQ6HTG4_9MICO</name>
<dbReference type="SUPFAM" id="SSF56801">
    <property type="entry name" value="Acetyl-CoA synthetase-like"/>
    <property type="match status" value="1"/>
</dbReference>
<evidence type="ECO:0000313" key="3">
    <source>
        <dbReference type="EMBL" id="GMA21774.1"/>
    </source>
</evidence>
<dbReference type="Gene3D" id="1.10.1200.10">
    <property type="entry name" value="ACP-like"/>
    <property type="match status" value="1"/>
</dbReference>
<dbReference type="Gene3D" id="3.30.300.30">
    <property type="match status" value="1"/>
</dbReference>
<dbReference type="InterPro" id="IPR045851">
    <property type="entry name" value="AMP-bd_C_sf"/>
</dbReference>
<evidence type="ECO:0000256" key="1">
    <source>
        <dbReference type="SAM" id="MobiDB-lite"/>
    </source>
</evidence>
<feature type="compositionally biased region" description="Polar residues" evidence="1">
    <location>
        <begin position="693"/>
        <end position="713"/>
    </location>
</feature>
<accession>A0ABQ6HTG4</accession>
<dbReference type="InterPro" id="IPR025110">
    <property type="entry name" value="AMP-bd_C"/>
</dbReference>
<dbReference type="PROSITE" id="PS00455">
    <property type="entry name" value="AMP_BINDING"/>
    <property type="match status" value="1"/>
</dbReference>
<dbReference type="Gene3D" id="3.40.50.12780">
    <property type="entry name" value="N-terminal domain of ligase-like"/>
    <property type="match status" value="1"/>
</dbReference>
<evidence type="ECO:0000259" key="2">
    <source>
        <dbReference type="PROSITE" id="PS50075"/>
    </source>
</evidence>
<keyword evidence="4" id="KW-1185">Reference proteome</keyword>
<feature type="domain" description="Carrier" evidence="2">
    <location>
        <begin position="533"/>
        <end position="612"/>
    </location>
</feature>
<proteinExistence type="predicted"/>
<reference evidence="4" key="1">
    <citation type="journal article" date="2019" name="Int. J. Syst. Evol. Microbiol.">
        <title>The Global Catalogue of Microorganisms (GCM) 10K type strain sequencing project: providing services to taxonomists for standard genome sequencing and annotation.</title>
        <authorList>
            <consortium name="The Broad Institute Genomics Platform"/>
            <consortium name="The Broad Institute Genome Sequencing Center for Infectious Disease"/>
            <person name="Wu L."/>
            <person name="Ma J."/>
        </authorList>
    </citation>
    <scope>NUCLEOTIDE SEQUENCE [LARGE SCALE GENOMIC DNA]</scope>
    <source>
        <strain evidence="4">NBRC 105830</strain>
    </source>
</reference>
<dbReference type="Proteomes" id="UP001157109">
    <property type="component" value="Unassembled WGS sequence"/>
</dbReference>
<dbReference type="EMBL" id="BSUJ01000001">
    <property type="protein sequence ID" value="GMA21774.1"/>
    <property type="molecule type" value="Genomic_DNA"/>
</dbReference>
<gene>
    <name evidence="3" type="ORF">GCM10025862_37950</name>
</gene>
<protein>
    <recommendedName>
        <fullName evidence="2">Carrier domain-containing protein</fullName>
    </recommendedName>
</protein>
<dbReference type="InterPro" id="IPR042099">
    <property type="entry name" value="ANL_N_sf"/>
</dbReference>
<evidence type="ECO:0000313" key="4">
    <source>
        <dbReference type="Proteomes" id="UP001157109"/>
    </source>
</evidence>
<dbReference type="InterPro" id="IPR000873">
    <property type="entry name" value="AMP-dep_synth/lig_dom"/>
</dbReference>
<feature type="region of interest" description="Disordered" evidence="1">
    <location>
        <begin position="645"/>
        <end position="713"/>
    </location>
</feature>
<dbReference type="Pfam" id="PF00550">
    <property type="entry name" value="PP-binding"/>
    <property type="match status" value="1"/>
</dbReference>
<dbReference type="InterPro" id="IPR009081">
    <property type="entry name" value="PP-bd_ACP"/>
</dbReference>
<dbReference type="PANTHER" id="PTHR45527:SF1">
    <property type="entry name" value="FATTY ACID SYNTHASE"/>
    <property type="match status" value="1"/>
</dbReference>
<dbReference type="InterPro" id="IPR036736">
    <property type="entry name" value="ACP-like_sf"/>
</dbReference>
<dbReference type="Pfam" id="PF13193">
    <property type="entry name" value="AMP-binding_C"/>
    <property type="match status" value="1"/>
</dbReference>
<dbReference type="InterPro" id="IPR020845">
    <property type="entry name" value="AMP-binding_CS"/>
</dbReference>